<dbReference type="Pfam" id="PF02308">
    <property type="entry name" value="MgtC"/>
    <property type="match status" value="1"/>
</dbReference>
<dbReference type="Proteomes" id="UP000462760">
    <property type="component" value="Unassembled WGS sequence"/>
</dbReference>
<organism evidence="9 10">
    <name type="scientific">Anaerosalibacter bizertensis</name>
    <dbReference type="NCBI Taxonomy" id="932217"/>
    <lineage>
        <taxon>Bacteria</taxon>
        <taxon>Bacillati</taxon>
        <taxon>Bacillota</taxon>
        <taxon>Tissierellia</taxon>
        <taxon>Tissierellales</taxon>
        <taxon>Sporanaerobacteraceae</taxon>
        <taxon>Anaerosalibacter</taxon>
    </lineage>
</organism>
<protein>
    <submittedName>
        <fullName evidence="9">MgtC/SapB family protein</fullName>
    </submittedName>
</protein>
<evidence type="ECO:0000256" key="7">
    <source>
        <dbReference type="SAM" id="Phobius"/>
    </source>
</evidence>
<sequence length="236" mass="25493">MTSYKEIIIRLVLSALIGGLIGVEREVNNRPAGLRTHILVSVSSALMMLVSINGFIDAETGLRTGDSARLAAQVISGMGFLGAGTIIKTGSNIQGLTTAASLWTCAGIGLAIGNGYYLGGLLTSIIVLFTLMSLSSFEKKIAKKKYKVLKITGVNRPGLIGEIGTMLGKHDVIIKNIDIVNNEVEEDEEEYSTMEIHFILDIKKYFNSSMLFCEICEVDGIHEAIFDGNRVLCSID</sequence>
<dbReference type="InterPro" id="IPR003416">
    <property type="entry name" value="MgtC/SapB/SrpB/YhiD_fam"/>
</dbReference>
<dbReference type="InterPro" id="IPR045865">
    <property type="entry name" value="ACT-like_dom_sf"/>
</dbReference>
<feature type="transmembrane region" description="Helical" evidence="7">
    <location>
        <begin position="35"/>
        <end position="56"/>
    </location>
</feature>
<evidence type="ECO:0000256" key="2">
    <source>
        <dbReference type="ARBA" id="ARBA00009298"/>
    </source>
</evidence>
<keyword evidence="3" id="KW-1003">Cell membrane</keyword>
<feature type="transmembrane region" description="Helical" evidence="7">
    <location>
        <begin position="116"/>
        <end position="137"/>
    </location>
</feature>
<gene>
    <name evidence="9" type="ORF">FYJ27_09895</name>
</gene>
<evidence type="ECO:0000313" key="9">
    <source>
        <dbReference type="EMBL" id="MSS44033.1"/>
    </source>
</evidence>
<evidence type="ECO:0000256" key="4">
    <source>
        <dbReference type="ARBA" id="ARBA00022692"/>
    </source>
</evidence>
<dbReference type="PRINTS" id="PR01837">
    <property type="entry name" value="MGTCSAPBPROT"/>
</dbReference>
<feature type="transmembrane region" description="Helical" evidence="7">
    <location>
        <begin position="68"/>
        <end position="87"/>
    </location>
</feature>
<dbReference type="AlphaFoldDB" id="A0A844FIU5"/>
<evidence type="ECO:0000256" key="6">
    <source>
        <dbReference type="ARBA" id="ARBA00023136"/>
    </source>
</evidence>
<feature type="domain" description="MgtC/SapB/SrpB/YhiD N-terminal" evidence="8">
    <location>
        <begin position="11"/>
        <end position="139"/>
    </location>
</feature>
<evidence type="ECO:0000313" key="10">
    <source>
        <dbReference type="Proteomes" id="UP000462760"/>
    </source>
</evidence>
<accession>A0A844FIU5</accession>
<dbReference type="PANTHER" id="PTHR33778:SF1">
    <property type="entry name" value="MAGNESIUM TRANSPORTER YHID-RELATED"/>
    <property type="match status" value="1"/>
</dbReference>
<proteinExistence type="inferred from homology"/>
<reference evidence="9 10" key="1">
    <citation type="submission" date="2019-08" db="EMBL/GenBank/DDBJ databases">
        <title>In-depth cultivation of the pig gut microbiome towards novel bacterial diversity and tailored functional studies.</title>
        <authorList>
            <person name="Wylensek D."/>
            <person name="Hitch T.C.A."/>
            <person name="Clavel T."/>
        </authorList>
    </citation>
    <scope>NUCLEOTIDE SEQUENCE [LARGE SCALE GENOMIC DNA]</scope>
    <source>
        <strain evidence="9 10">Med78-601-WT-4W-RMD-3</strain>
    </source>
</reference>
<dbReference type="PANTHER" id="PTHR33778">
    <property type="entry name" value="PROTEIN MGTC"/>
    <property type="match status" value="1"/>
</dbReference>
<feature type="transmembrane region" description="Helical" evidence="7">
    <location>
        <begin position="7"/>
        <end position="23"/>
    </location>
</feature>
<evidence type="ECO:0000256" key="3">
    <source>
        <dbReference type="ARBA" id="ARBA00022475"/>
    </source>
</evidence>
<keyword evidence="6 7" id="KW-0472">Membrane</keyword>
<comment type="subcellular location">
    <subcellularLocation>
        <location evidence="1">Cell membrane</location>
        <topology evidence="1">Multi-pass membrane protein</topology>
    </subcellularLocation>
</comment>
<comment type="caution">
    <text evidence="9">The sequence shown here is derived from an EMBL/GenBank/DDBJ whole genome shotgun (WGS) entry which is preliminary data.</text>
</comment>
<dbReference type="SUPFAM" id="SSF55021">
    <property type="entry name" value="ACT-like"/>
    <property type="match status" value="1"/>
</dbReference>
<keyword evidence="4 7" id="KW-0812">Transmembrane</keyword>
<dbReference type="OrthoDB" id="9811198at2"/>
<dbReference type="InterPro" id="IPR049177">
    <property type="entry name" value="MgtC_SapB_SrpB_YhiD_N"/>
</dbReference>
<evidence type="ECO:0000259" key="8">
    <source>
        <dbReference type="Pfam" id="PF02308"/>
    </source>
</evidence>
<dbReference type="RefSeq" id="WP_154484708.1">
    <property type="nucleotide sequence ID" value="NZ_JAHLOA010000011.1"/>
</dbReference>
<dbReference type="EMBL" id="VULR01000015">
    <property type="protein sequence ID" value="MSS44033.1"/>
    <property type="molecule type" value="Genomic_DNA"/>
</dbReference>
<name>A0A844FIU5_9FIRM</name>
<dbReference type="GO" id="GO:0005886">
    <property type="term" value="C:plasma membrane"/>
    <property type="evidence" value="ECO:0007669"/>
    <property type="project" value="UniProtKB-SubCell"/>
</dbReference>
<evidence type="ECO:0000256" key="1">
    <source>
        <dbReference type="ARBA" id="ARBA00004651"/>
    </source>
</evidence>
<evidence type="ECO:0000256" key="5">
    <source>
        <dbReference type="ARBA" id="ARBA00022989"/>
    </source>
</evidence>
<keyword evidence="5 7" id="KW-1133">Transmembrane helix</keyword>
<comment type="similarity">
    <text evidence="2">Belongs to the MgtC/SapB family.</text>
</comment>